<reference evidence="1" key="1">
    <citation type="submission" date="2016-12" db="EMBL/GenBank/DDBJ databases">
        <authorList>
            <person name="Moulin L."/>
        </authorList>
    </citation>
    <scope>NUCLEOTIDE SEQUENCE [LARGE SCALE GENOMIC DNA]</scope>
    <source>
        <strain evidence="1">STM 7183</strain>
    </source>
</reference>
<proteinExistence type="predicted"/>
<evidence type="ECO:0000313" key="2">
    <source>
        <dbReference type="Proteomes" id="UP000195569"/>
    </source>
</evidence>
<protein>
    <submittedName>
        <fullName evidence="1">Uncharacterized protein</fullName>
    </submittedName>
</protein>
<accession>A0A1N7SRN4</accession>
<comment type="caution">
    <text evidence="1">The sequence shown here is derived from an EMBL/GenBank/DDBJ whole genome shotgun (WGS) entry which is preliminary data.</text>
</comment>
<dbReference type="AlphaFoldDB" id="A0A1N7SRN4"/>
<dbReference type="Proteomes" id="UP000195569">
    <property type="component" value="Unassembled WGS sequence"/>
</dbReference>
<dbReference type="EMBL" id="CYGY02000075">
    <property type="protein sequence ID" value="SIT50115.1"/>
    <property type="molecule type" value="Genomic_DNA"/>
</dbReference>
<gene>
    <name evidence="1" type="ORF">BN2476_750058</name>
</gene>
<sequence>MDLFRPVLALVACYVRYTRHIFDALLRMLPSCSRERAQSTRGSV</sequence>
<organism evidence="1 2">
    <name type="scientific">Paraburkholderia piptadeniae</name>
    <dbReference type="NCBI Taxonomy" id="1701573"/>
    <lineage>
        <taxon>Bacteria</taxon>
        <taxon>Pseudomonadati</taxon>
        <taxon>Pseudomonadota</taxon>
        <taxon>Betaproteobacteria</taxon>
        <taxon>Burkholderiales</taxon>
        <taxon>Burkholderiaceae</taxon>
        <taxon>Paraburkholderia</taxon>
    </lineage>
</organism>
<keyword evidence="2" id="KW-1185">Reference proteome</keyword>
<evidence type="ECO:0000313" key="1">
    <source>
        <dbReference type="EMBL" id="SIT50115.1"/>
    </source>
</evidence>
<name>A0A1N7SRN4_9BURK</name>